<reference evidence="1" key="1">
    <citation type="submission" date="2023-11" db="EMBL/GenBank/DDBJ databases">
        <authorList>
            <person name="Poullet M."/>
        </authorList>
    </citation>
    <scope>NUCLEOTIDE SEQUENCE</scope>
    <source>
        <strain evidence="1">E1834</strain>
    </source>
</reference>
<dbReference type="Proteomes" id="UP001497535">
    <property type="component" value="Unassembled WGS sequence"/>
</dbReference>
<sequence length="216" mass="24980">MVYSKLYIKQKRGAIVLPKKSITEKRKKCFFRYLERYIPITNKINEISNYFTCCGDKCINSNFSNGTCNKGQSFIRVKDNGIVNYHSVHDKDVVIGFHGQYSFTKAAGFCCHYSLFYFEITMLEDVKDKFCYAAIGFSRGGTPLMFMSNYPITYTGLYQKSSWKDGDVFGCGVVFPPKKESKILPYIFITKNGRRTGENFYFLVDFWIGRAKNCKN</sequence>
<dbReference type="EMBL" id="CAVMJV010000018">
    <property type="protein sequence ID" value="CAK5063032.1"/>
    <property type="molecule type" value="Genomic_DNA"/>
</dbReference>
<organism evidence="1 2">
    <name type="scientific">Meloidogyne enterolobii</name>
    <name type="common">Root-knot nematode worm</name>
    <name type="synonym">Meloidogyne mayaguensis</name>
    <dbReference type="NCBI Taxonomy" id="390850"/>
    <lineage>
        <taxon>Eukaryota</taxon>
        <taxon>Metazoa</taxon>
        <taxon>Ecdysozoa</taxon>
        <taxon>Nematoda</taxon>
        <taxon>Chromadorea</taxon>
        <taxon>Rhabditida</taxon>
        <taxon>Tylenchina</taxon>
        <taxon>Tylenchomorpha</taxon>
        <taxon>Tylenchoidea</taxon>
        <taxon>Meloidogynidae</taxon>
        <taxon>Meloidogyninae</taxon>
        <taxon>Meloidogyne</taxon>
    </lineage>
</organism>
<comment type="caution">
    <text evidence="1">The sequence shown here is derived from an EMBL/GenBank/DDBJ whole genome shotgun (WGS) entry which is preliminary data.</text>
</comment>
<proteinExistence type="predicted"/>
<gene>
    <name evidence="1" type="ORF">MENTE1834_LOCUS16663</name>
</gene>
<name>A0ACB0YV08_MELEN</name>
<keyword evidence="2" id="KW-1185">Reference proteome</keyword>
<evidence type="ECO:0000313" key="1">
    <source>
        <dbReference type="EMBL" id="CAK5063032.1"/>
    </source>
</evidence>
<accession>A0ACB0YV08</accession>
<evidence type="ECO:0000313" key="2">
    <source>
        <dbReference type="Proteomes" id="UP001497535"/>
    </source>
</evidence>
<protein>
    <submittedName>
        <fullName evidence="1">Uncharacterized protein</fullName>
    </submittedName>
</protein>